<dbReference type="RefSeq" id="XP_017995210.1">
    <property type="nucleotide sequence ID" value="XM_018143841.1"/>
</dbReference>
<protein>
    <recommendedName>
        <fullName evidence="10">Copper acquisition factor BIM1-like domain-containing protein</fullName>
    </recommendedName>
</protein>
<evidence type="ECO:0000256" key="7">
    <source>
        <dbReference type="ARBA" id="ARBA00023288"/>
    </source>
</evidence>
<evidence type="ECO:0000313" key="12">
    <source>
        <dbReference type="Proteomes" id="UP000038010"/>
    </source>
</evidence>
<evidence type="ECO:0000256" key="9">
    <source>
        <dbReference type="SAM" id="Phobius"/>
    </source>
</evidence>
<evidence type="ECO:0000256" key="6">
    <source>
        <dbReference type="ARBA" id="ARBA00023180"/>
    </source>
</evidence>
<evidence type="ECO:0000256" key="2">
    <source>
        <dbReference type="ARBA" id="ARBA00022475"/>
    </source>
</evidence>
<dbReference type="GO" id="GO:0098552">
    <property type="term" value="C:side of membrane"/>
    <property type="evidence" value="ECO:0007669"/>
    <property type="project" value="UniProtKB-KW"/>
</dbReference>
<keyword evidence="2" id="KW-1003">Cell membrane</keyword>
<keyword evidence="3" id="KW-0336">GPI-anchor</keyword>
<proteinExistence type="predicted"/>
<keyword evidence="9" id="KW-0812">Transmembrane</keyword>
<dbReference type="GeneID" id="28735721"/>
<evidence type="ECO:0000256" key="4">
    <source>
        <dbReference type="ARBA" id="ARBA00022729"/>
    </source>
</evidence>
<dbReference type="AlphaFoldDB" id="A0A0N1H392"/>
<organism evidence="11 12">
    <name type="scientific">Cyphellophora attinorum</name>
    <dbReference type="NCBI Taxonomy" id="1664694"/>
    <lineage>
        <taxon>Eukaryota</taxon>
        <taxon>Fungi</taxon>
        <taxon>Dikarya</taxon>
        <taxon>Ascomycota</taxon>
        <taxon>Pezizomycotina</taxon>
        <taxon>Eurotiomycetes</taxon>
        <taxon>Chaetothyriomycetidae</taxon>
        <taxon>Chaetothyriales</taxon>
        <taxon>Cyphellophoraceae</taxon>
        <taxon>Cyphellophora</taxon>
    </lineage>
</organism>
<dbReference type="Pfam" id="PF20238">
    <property type="entry name" value="BIM1-like_dom"/>
    <property type="match status" value="1"/>
</dbReference>
<feature type="domain" description="Copper acquisition factor BIM1-like" evidence="10">
    <location>
        <begin position="87"/>
        <end position="238"/>
    </location>
</feature>
<dbReference type="EMBL" id="LFJN01000042">
    <property type="protein sequence ID" value="KPI35247.1"/>
    <property type="molecule type" value="Genomic_DNA"/>
</dbReference>
<evidence type="ECO:0000256" key="3">
    <source>
        <dbReference type="ARBA" id="ARBA00022622"/>
    </source>
</evidence>
<evidence type="ECO:0000259" key="10">
    <source>
        <dbReference type="Pfam" id="PF20238"/>
    </source>
</evidence>
<feature type="region of interest" description="Disordered" evidence="8">
    <location>
        <begin position="318"/>
        <end position="344"/>
    </location>
</feature>
<evidence type="ECO:0000256" key="1">
    <source>
        <dbReference type="ARBA" id="ARBA00004609"/>
    </source>
</evidence>
<comment type="subcellular location">
    <subcellularLocation>
        <location evidence="1">Cell membrane</location>
        <topology evidence="1">Lipid-anchor</topology>
        <topology evidence="1">GPI-anchor</topology>
    </subcellularLocation>
</comment>
<feature type="region of interest" description="Disordered" evidence="8">
    <location>
        <begin position="245"/>
        <end position="269"/>
    </location>
</feature>
<dbReference type="InterPro" id="IPR046530">
    <property type="entry name" value="BIM1-like_dom"/>
</dbReference>
<keyword evidence="12" id="KW-1185">Reference proteome</keyword>
<comment type="caution">
    <text evidence="11">The sequence shown here is derived from an EMBL/GenBank/DDBJ whole genome shotgun (WGS) entry which is preliminary data.</text>
</comment>
<evidence type="ECO:0000256" key="5">
    <source>
        <dbReference type="ARBA" id="ARBA00023136"/>
    </source>
</evidence>
<keyword evidence="6" id="KW-0325">Glycoprotein</keyword>
<keyword evidence="7" id="KW-0449">Lipoprotein</keyword>
<dbReference type="Proteomes" id="UP000038010">
    <property type="component" value="Unassembled WGS sequence"/>
</dbReference>
<dbReference type="CDD" id="cd21176">
    <property type="entry name" value="LPMO_auxiliary-like"/>
    <property type="match status" value="1"/>
</dbReference>
<keyword evidence="5 9" id="KW-0472">Membrane</keyword>
<dbReference type="OrthoDB" id="2587363at2759"/>
<name>A0A0N1H392_9EURO</name>
<accession>A0A0N1H392</accession>
<keyword evidence="4" id="KW-0732">Signal</keyword>
<reference evidence="11 12" key="1">
    <citation type="submission" date="2015-06" db="EMBL/GenBank/DDBJ databases">
        <title>Draft genome of the ant-associated black yeast Phialophora attae CBS 131958.</title>
        <authorList>
            <person name="Moreno L.F."/>
            <person name="Stielow B.J."/>
            <person name="de Hoog S."/>
            <person name="Vicente V.A."/>
            <person name="Weiss V.A."/>
            <person name="de Vries M."/>
            <person name="Cruz L.M."/>
            <person name="Souza E.M."/>
        </authorList>
    </citation>
    <scope>NUCLEOTIDE SEQUENCE [LARGE SCALE GENOMIC DNA]</scope>
    <source>
        <strain evidence="11 12">CBS 131958</strain>
    </source>
</reference>
<sequence length="344" mass="37133">MATWQNGRDAFNADDEDLIKSFSDTTNHLPLLPLTCWIIIGNFNNFEINFGHSFTPVMLFVIFLAHIAALRAFTHAQEHGEDAAKSMGPVAFMWPPDREWGAAQDNRSPCGSSSGVRNRTDFPLVNGQVALVMQEEAWHVQVSIAHTDNPTSNDDFELLIDAHYIPDVDPGHECYPLPRNNSAGIQAGSNATLQLVYTSDFDDDGEQTGNNETFYACSDITFVETQDFTYQVPCFNATVPEFDLPSNSSDTDSDSAQATPSSSSSSGGGGLSGGAIAGIVIGVVAGVALLAGAAFFIWRLRNQRERLRAQEASVRAVKWDQTGRASETSGDGDVALSDMPARGS</sequence>
<feature type="transmembrane region" description="Helical" evidence="9">
    <location>
        <begin position="271"/>
        <end position="298"/>
    </location>
</feature>
<dbReference type="InterPro" id="IPR046936">
    <property type="entry name" value="BIM1-like"/>
</dbReference>
<dbReference type="PANTHER" id="PTHR34992:SF5">
    <property type="entry name" value="ANCHORED PROTEIN, PUTATIVE (AFU_ORTHOLOGUE AFUA_6G02800)-RELATED"/>
    <property type="match status" value="1"/>
</dbReference>
<evidence type="ECO:0000313" key="11">
    <source>
        <dbReference type="EMBL" id="KPI35247.1"/>
    </source>
</evidence>
<gene>
    <name evidence="11" type="ORF">AB675_3762</name>
</gene>
<dbReference type="VEuPathDB" id="FungiDB:AB675_3762"/>
<dbReference type="PANTHER" id="PTHR34992">
    <property type="entry name" value="HYPHAL ANASTAMOSIS-7 PROTEIN"/>
    <property type="match status" value="1"/>
</dbReference>
<dbReference type="STRING" id="1664694.A0A0N1H392"/>
<evidence type="ECO:0000256" key="8">
    <source>
        <dbReference type="SAM" id="MobiDB-lite"/>
    </source>
</evidence>
<dbReference type="GO" id="GO:0005886">
    <property type="term" value="C:plasma membrane"/>
    <property type="evidence" value="ECO:0007669"/>
    <property type="project" value="UniProtKB-SubCell"/>
</dbReference>
<keyword evidence="9" id="KW-1133">Transmembrane helix</keyword>